<evidence type="ECO:0000256" key="1">
    <source>
        <dbReference type="SAM" id="MobiDB-lite"/>
    </source>
</evidence>
<evidence type="ECO:0000313" key="3">
    <source>
        <dbReference type="Proteomes" id="UP000295818"/>
    </source>
</evidence>
<organism evidence="2 3">
    <name type="scientific">Kribbella orskensis</name>
    <dbReference type="NCBI Taxonomy" id="2512216"/>
    <lineage>
        <taxon>Bacteria</taxon>
        <taxon>Bacillati</taxon>
        <taxon>Actinomycetota</taxon>
        <taxon>Actinomycetes</taxon>
        <taxon>Propionibacteriales</taxon>
        <taxon>Kribbellaceae</taxon>
        <taxon>Kribbella</taxon>
    </lineage>
</organism>
<sequence length="98" mass="10898">MDDKKRVDGDCPSDDLAPDPVEQRLVWSIARLIGLLDEAIDSAGAQLARSAGLWDDTVQDKPARSTTRQLRRKPQGFEASTTESSFEHGPVEREFELT</sequence>
<accession>A0ABY2BDH6</accession>
<name>A0ABY2BDH6_9ACTN</name>
<protein>
    <submittedName>
        <fullName evidence="2">Uncharacterized protein</fullName>
    </submittedName>
</protein>
<dbReference type="RefSeq" id="WP_132192479.1">
    <property type="nucleotide sequence ID" value="NZ_SLWM01000015.1"/>
</dbReference>
<feature type="region of interest" description="Disordered" evidence="1">
    <location>
        <begin position="51"/>
        <end position="98"/>
    </location>
</feature>
<dbReference type="Proteomes" id="UP000295818">
    <property type="component" value="Unassembled WGS sequence"/>
</dbReference>
<evidence type="ECO:0000313" key="2">
    <source>
        <dbReference type="EMBL" id="TCO17038.1"/>
    </source>
</evidence>
<proteinExistence type="predicted"/>
<gene>
    <name evidence="2" type="ORF">EV644_11558</name>
</gene>
<comment type="caution">
    <text evidence="2">The sequence shown here is derived from an EMBL/GenBank/DDBJ whole genome shotgun (WGS) entry which is preliminary data.</text>
</comment>
<keyword evidence="3" id="KW-1185">Reference proteome</keyword>
<feature type="compositionally biased region" description="Basic and acidic residues" evidence="1">
    <location>
        <begin position="85"/>
        <end position="98"/>
    </location>
</feature>
<dbReference type="EMBL" id="SLWM01000015">
    <property type="protein sequence ID" value="TCO17038.1"/>
    <property type="molecule type" value="Genomic_DNA"/>
</dbReference>
<reference evidence="2 3" key="1">
    <citation type="journal article" date="2015" name="Stand. Genomic Sci.">
        <title>Genomic Encyclopedia of Bacterial and Archaeal Type Strains, Phase III: the genomes of soil and plant-associated and newly described type strains.</title>
        <authorList>
            <person name="Whitman W.B."/>
            <person name="Woyke T."/>
            <person name="Klenk H.P."/>
            <person name="Zhou Y."/>
            <person name="Lilburn T.G."/>
            <person name="Beck B.J."/>
            <person name="De Vos P."/>
            <person name="Vandamme P."/>
            <person name="Eisen J.A."/>
            <person name="Garrity G."/>
            <person name="Hugenholtz P."/>
            <person name="Kyrpides N.C."/>
        </authorList>
    </citation>
    <scope>NUCLEOTIDE SEQUENCE [LARGE SCALE GENOMIC DNA]</scope>
    <source>
        <strain evidence="2 3">VKM Ac-2538</strain>
    </source>
</reference>